<name>A0ABW5B555_9BACT</name>
<feature type="domain" description="N-acetyltransferase" evidence="3">
    <location>
        <begin position="2"/>
        <end position="160"/>
    </location>
</feature>
<sequence length="160" mass="18628">MYIIREGKIEDLPRILELIKELAIYEKAPNEVINTVEQMQEDGFGNNPVFGFFVAINDQTQEIIGTSIYYYRYSTWKGKRLYLEDLIVTESERGNGAGKLLFDRTLQKTLEDNCSGMTWQVLDWNTPAINFYNKYGADLDEGWINCNLQAHQIRTILQMQ</sequence>
<accession>A0ABW5B555</accession>
<reference evidence="5" key="1">
    <citation type="journal article" date="2019" name="Int. J. Syst. Evol. Microbiol.">
        <title>The Global Catalogue of Microorganisms (GCM) 10K type strain sequencing project: providing services to taxonomists for standard genome sequencing and annotation.</title>
        <authorList>
            <consortium name="The Broad Institute Genomics Platform"/>
            <consortium name="The Broad Institute Genome Sequencing Center for Infectious Disease"/>
            <person name="Wu L."/>
            <person name="Ma J."/>
        </authorList>
    </citation>
    <scope>NUCLEOTIDE SEQUENCE [LARGE SCALE GENOMIC DNA]</scope>
    <source>
        <strain evidence="5">KCTC 19812</strain>
    </source>
</reference>
<organism evidence="4 5">
    <name type="scientific">Shivajiella indica</name>
    <dbReference type="NCBI Taxonomy" id="872115"/>
    <lineage>
        <taxon>Bacteria</taxon>
        <taxon>Pseudomonadati</taxon>
        <taxon>Bacteroidota</taxon>
        <taxon>Cytophagia</taxon>
        <taxon>Cytophagales</taxon>
        <taxon>Cyclobacteriaceae</taxon>
        <taxon>Shivajiella</taxon>
    </lineage>
</organism>
<dbReference type="Pfam" id="PF00583">
    <property type="entry name" value="Acetyltransf_1"/>
    <property type="match status" value="1"/>
</dbReference>
<dbReference type="InterPro" id="IPR051016">
    <property type="entry name" value="Diverse_Substrate_AcTransf"/>
</dbReference>
<keyword evidence="2 4" id="KW-0012">Acyltransferase</keyword>
<comment type="caution">
    <text evidence="4">The sequence shown here is derived from an EMBL/GenBank/DDBJ whole genome shotgun (WGS) entry which is preliminary data.</text>
</comment>
<protein>
    <submittedName>
        <fullName evidence="4">GNAT family N-acetyltransferase</fullName>
        <ecNumber evidence="4">2.3.-.-</ecNumber>
    </submittedName>
</protein>
<keyword evidence="1 4" id="KW-0808">Transferase</keyword>
<dbReference type="EMBL" id="JBHUIV010000006">
    <property type="protein sequence ID" value="MFD2200516.1"/>
    <property type="molecule type" value="Genomic_DNA"/>
</dbReference>
<dbReference type="PANTHER" id="PTHR10545">
    <property type="entry name" value="DIAMINE N-ACETYLTRANSFERASE"/>
    <property type="match status" value="1"/>
</dbReference>
<dbReference type="RefSeq" id="WP_380800249.1">
    <property type="nucleotide sequence ID" value="NZ_JBHUIV010000006.1"/>
</dbReference>
<dbReference type="Proteomes" id="UP001597414">
    <property type="component" value="Unassembled WGS sequence"/>
</dbReference>
<proteinExistence type="predicted"/>
<evidence type="ECO:0000313" key="4">
    <source>
        <dbReference type="EMBL" id="MFD2200516.1"/>
    </source>
</evidence>
<dbReference type="PANTHER" id="PTHR10545:SF29">
    <property type="entry name" value="GH14572P-RELATED"/>
    <property type="match status" value="1"/>
</dbReference>
<dbReference type="EC" id="2.3.-.-" evidence="4"/>
<evidence type="ECO:0000256" key="1">
    <source>
        <dbReference type="ARBA" id="ARBA00022679"/>
    </source>
</evidence>
<keyword evidence="5" id="KW-1185">Reference proteome</keyword>
<gene>
    <name evidence="4" type="ORF">ACFSKV_02985</name>
</gene>
<dbReference type="GO" id="GO:0016746">
    <property type="term" value="F:acyltransferase activity"/>
    <property type="evidence" value="ECO:0007669"/>
    <property type="project" value="UniProtKB-KW"/>
</dbReference>
<dbReference type="InterPro" id="IPR000182">
    <property type="entry name" value="GNAT_dom"/>
</dbReference>
<evidence type="ECO:0000313" key="5">
    <source>
        <dbReference type="Proteomes" id="UP001597414"/>
    </source>
</evidence>
<evidence type="ECO:0000259" key="3">
    <source>
        <dbReference type="PROSITE" id="PS51186"/>
    </source>
</evidence>
<dbReference type="InterPro" id="IPR016181">
    <property type="entry name" value="Acyl_CoA_acyltransferase"/>
</dbReference>
<dbReference type="SUPFAM" id="SSF55729">
    <property type="entry name" value="Acyl-CoA N-acyltransferases (Nat)"/>
    <property type="match status" value="1"/>
</dbReference>
<evidence type="ECO:0000256" key="2">
    <source>
        <dbReference type="ARBA" id="ARBA00023315"/>
    </source>
</evidence>
<dbReference type="Gene3D" id="3.40.630.30">
    <property type="match status" value="1"/>
</dbReference>
<dbReference type="PROSITE" id="PS51186">
    <property type="entry name" value="GNAT"/>
    <property type="match status" value="1"/>
</dbReference>